<protein>
    <submittedName>
        <fullName evidence="3">Uncharacterized protein</fullName>
    </submittedName>
</protein>
<feature type="region of interest" description="Disordered" evidence="2">
    <location>
        <begin position="266"/>
        <end position="313"/>
    </location>
</feature>
<feature type="compositionally biased region" description="Polar residues" evidence="2">
    <location>
        <begin position="168"/>
        <end position="183"/>
    </location>
</feature>
<keyword evidence="1" id="KW-0175">Coiled coil</keyword>
<evidence type="ECO:0000313" key="4">
    <source>
        <dbReference type="Proteomes" id="UP000293823"/>
    </source>
</evidence>
<dbReference type="Proteomes" id="UP000293823">
    <property type="component" value="Unassembled WGS sequence"/>
</dbReference>
<feature type="region of interest" description="Disordered" evidence="2">
    <location>
        <begin position="708"/>
        <end position="826"/>
    </location>
</feature>
<dbReference type="InterPro" id="IPR024312">
    <property type="entry name" value="TACC_fungi"/>
</dbReference>
<organism evidence="3 4">
    <name type="scientific">Alternaria arborescens</name>
    <dbReference type="NCBI Taxonomy" id="156630"/>
    <lineage>
        <taxon>Eukaryota</taxon>
        <taxon>Fungi</taxon>
        <taxon>Dikarya</taxon>
        <taxon>Ascomycota</taxon>
        <taxon>Pezizomycotina</taxon>
        <taxon>Dothideomycetes</taxon>
        <taxon>Pleosporomycetidae</taxon>
        <taxon>Pleosporales</taxon>
        <taxon>Pleosporineae</taxon>
        <taxon>Pleosporaceae</taxon>
        <taxon>Alternaria</taxon>
        <taxon>Alternaria sect. Alternaria</taxon>
    </lineage>
</organism>
<feature type="compositionally biased region" description="Low complexity" evidence="2">
    <location>
        <begin position="728"/>
        <end position="737"/>
    </location>
</feature>
<feature type="region of interest" description="Disordered" evidence="2">
    <location>
        <begin position="108"/>
        <end position="242"/>
    </location>
</feature>
<evidence type="ECO:0000256" key="2">
    <source>
        <dbReference type="SAM" id="MobiDB-lite"/>
    </source>
</evidence>
<reference evidence="4" key="1">
    <citation type="journal article" date="2019" name="bioRxiv">
        <title>Genomics, evolutionary history and diagnostics of the Alternaria alternata species group including apple and Asian pear pathotypes.</title>
        <authorList>
            <person name="Armitage A.D."/>
            <person name="Cockerton H.M."/>
            <person name="Sreenivasaprasad S."/>
            <person name="Woodhall J.W."/>
            <person name="Lane C.R."/>
            <person name="Harrison R.J."/>
            <person name="Clarkson J.P."/>
        </authorList>
    </citation>
    <scope>NUCLEOTIDE SEQUENCE [LARGE SCALE GENOMIC DNA]</scope>
    <source>
        <strain evidence="4">RGR 97.0016</strain>
    </source>
</reference>
<keyword evidence="4" id="KW-1185">Reference proteome</keyword>
<feature type="compositionally biased region" description="Low complexity" evidence="2">
    <location>
        <begin position="137"/>
        <end position="155"/>
    </location>
</feature>
<feature type="compositionally biased region" description="Polar residues" evidence="2">
    <location>
        <begin position="799"/>
        <end position="808"/>
    </location>
</feature>
<feature type="region of interest" description="Disordered" evidence="2">
    <location>
        <begin position="325"/>
        <end position="348"/>
    </location>
</feature>
<feature type="compositionally biased region" description="Basic and acidic residues" evidence="2">
    <location>
        <begin position="76"/>
        <end position="88"/>
    </location>
</feature>
<feature type="region of interest" description="Disordered" evidence="2">
    <location>
        <begin position="603"/>
        <end position="643"/>
    </location>
</feature>
<comment type="caution">
    <text evidence="3">The sequence shown here is derived from an EMBL/GenBank/DDBJ whole genome shotgun (WGS) entry which is preliminary data.</text>
</comment>
<dbReference type="Pfam" id="PF12709">
    <property type="entry name" value="Fungal_TACC"/>
    <property type="match status" value="1"/>
</dbReference>
<sequence length="826" mass="91432">MTEPMSSLSSEKLNTYSDDIIIDDIDMAYNDPPSSPFMDHIDVEDQENIAPNVAATPVKPLVDLEDSAPQSAFRVSPEKKYGLKERTSPMKTLPVKNLMDDFDDAALKISSDDQHTPKRDISSAKETPIERPGSAMSSNSHKSQSPSKSSRVPSPGTAQRKTTHTHQRQISVTPSKRPASSHQEPALRDNEGLTTAMKFMEESSSRNRETPRKQSLRNDEYEIDLSMDNTDFNPDGPEVTSLDVDDTCFSNFSEMPGIDMTKFAGLKQSPAKNQMPDATPRARTQMTPSTVRRSERTPSPTPRRAYNENDTTNLLLDFTAQIESFSSSRRESAGRSRHSPSKSAAEPNLRAYYQNQRSPAKGGSQVPATPNQRSQMLNLLDFELPPPPTPRSLPTVTIRELESVKSQFQSQVSSLTASLSGKEAEIDALSKAIADAERRVGEAQETVRDERSAREYAETQMVDWKSKGEEVQRLLQDVQAEMARNDAEREDLLARLADAEKRADDAESRSAELETKVIDAESKNVDMTTFINNDEGDENKKVYSELECQSAIAEKVNEIARDLHTAYKAKHEKKIKALKDNYQKKADDKCKELRTQIVSLERQVEEAEKKRDSTFSRINPDQHNSEDENQRASPTKSTRNAEDAQMLEAQRAEIENLKARLAGLQSELHSLRKSHDILVEDLEAERIEKGELVAAAEQMLSMCGEKMEEMQQEDLRRSQISSAPPTAPQQQAPPQQAMRNTGFLAGGTSTPRPASALVGGRPGSAMGDRLGAMNERTGSAIAKPSGLRAPGGLKFQGTPGLNRSQSGGKSRLLSNIERMGGGKTQE</sequence>
<feature type="coiled-coil region" evidence="1">
    <location>
        <begin position="419"/>
        <end position="523"/>
    </location>
</feature>
<feature type="compositionally biased region" description="Basic and acidic residues" evidence="2">
    <location>
        <begin position="110"/>
        <end position="129"/>
    </location>
</feature>
<dbReference type="SUPFAM" id="SSF57997">
    <property type="entry name" value="Tropomyosin"/>
    <property type="match status" value="1"/>
</dbReference>
<gene>
    <name evidence="3" type="ORF">AA0113_g5586</name>
</gene>
<feature type="compositionally biased region" description="Basic and acidic residues" evidence="2">
    <location>
        <begin position="603"/>
        <end position="614"/>
    </location>
</feature>
<feature type="compositionally biased region" description="Basic and acidic residues" evidence="2">
    <location>
        <begin position="199"/>
        <end position="220"/>
    </location>
</feature>
<name>A0A4Q4S5Q7_9PLEO</name>
<evidence type="ECO:0000256" key="1">
    <source>
        <dbReference type="SAM" id="Coils"/>
    </source>
</evidence>
<dbReference type="EMBL" id="PEJP01000019">
    <property type="protein sequence ID" value="RYO65049.1"/>
    <property type="molecule type" value="Genomic_DNA"/>
</dbReference>
<proteinExistence type="predicted"/>
<dbReference type="OrthoDB" id="5367584at2759"/>
<accession>A0A4Q4S5Q7</accession>
<feature type="compositionally biased region" description="Basic and acidic residues" evidence="2">
    <location>
        <begin position="708"/>
        <end position="717"/>
    </location>
</feature>
<dbReference type="AlphaFoldDB" id="A0A4Q4S5Q7"/>
<feature type="region of interest" description="Disordered" evidence="2">
    <location>
        <begin position="66"/>
        <end position="96"/>
    </location>
</feature>
<evidence type="ECO:0000313" key="3">
    <source>
        <dbReference type="EMBL" id="RYO65049.1"/>
    </source>
</evidence>